<dbReference type="PROSITE" id="PS00444">
    <property type="entry name" value="POLYPRENYL_SYNTHASE_2"/>
    <property type="match status" value="1"/>
</dbReference>
<protein>
    <submittedName>
        <fullName evidence="7">Heptaprenyl diphosphate synthase</fullName>
        <ecNumber evidence="7">2.5.1.30</ecNumber>
    </submittedName>
</protein>
<comment type="cofactor">
    <cofactor evidence="1">
        <name>Mg(2+)</name>
        <dbReference type="ChEBI" id="CHEBI:18420"/>
    </cofactor>
</comment>
<evidence type="ECO:0000256" key="5">
    <source>
        <dbReference type="ARBA" id="ARBA00022842"/>
    </source>
</evidence>
<dbReference type="Gene3D" id="1.10.600.10">
    <property type="entry name" value="Farnesyl Diphosphate Synthase"/>
    <property type="match status" value="1"/>
</dbReference>
<dbReference type="EC" id="2.5.1.30" evidence="7"/>
<dbReference type="PROSITE" id="PS00723">
    <property type="entry name" value="POLYPRENYL_SYNTHASE_1"/>
    <property type="match status" value="1"/>
</dbReference>
<dbReference type="GO" id="GO:0000010">
    <property type="term" value="F:heptaprenyl diphosphate synthase activity"/>
    <property type="evidence" value="ECO:0007669"/>
    <property type="project" value="UniProtKB-EC"/>
</dbReference>
<evidence type="ECO:0000313" key="8">
    <source>
        <dbReference type="Proteomes" id="UP001519272"/>
    </source>
</evidence>
<dbReference type="InterPro" id="IPR033749">
    <property type="entry name" value="Polyprenyl_synt_CS"/>
</dbReference>
<evidence type="ECO:0000313" key="7">
    <source>
        <dbReference type="EMBL" id="MBP1907488.1"/>
    </source>
</evidence>
<organism evidence="7 8">
    <name type="scientific">Paenibacillus turicensis</name>
    <dbReference type="NCBI Taxonomy" id="160487"/>
    <lineage>
        <taxon>Bacteria</taxon>
        <taxon>Bacillati</taxon>
        <taxon>Bacillota</taxon>
        <taxon>Bacilli</taxon>
        <taxon>Bacillales</taxon>
        <taxon>Paenibacillaceae</taxon>
        <taxon>Paenibacillus</taxon>
    </lineage>
</organism>
<dbReference type="RefSeq" id="WP_210091067.1">
    <property type="nucleotide sequence ID" value="NZ_JAGGKG010000027.1"/>
</dbReference>
<keyword evidence="5" id="KW-0460">Magnesium</keyword>
<evidence type="ECO:0000256" key="1">
    <source>
        <dbReference type="ARBA" id="ARBA00001946"/>
    </source>
</evidence>
<comment type="caution">
    <text evidence="7">The sequence shown here is derived from an EMBL/GenBank/DDBJ whole genome shotgun (WGS) entry which is preliminary data.</text>
</comment>
<keyword evidence="8" id="KW-1185">Reference proteome</keyword>
<dbReference type="InterPro" id="IPR000092">
    <property type="entry name" value="Polyprenyl_synt"/>
</dbReference>
<dbReference type="CDD" id="cd00685">
    <property type="entry name" value="Trans_IPPS_HT"/>
    <property type="match status" value="1"/>
</dbReference>
<evidence type="ECO:0000256" key="6">
    <source>
        <dbReference type="RuleBase" id="RU004466"/>
    </source>
</evidence>
<dbReference type="SUPFAM" id="SSF48576">
    <property type="entry name" value="Terpenoid synthases"/>
    <property type="match status" value="1"/>
</dbReference>
<dbReference type="Pfam" id="PF00348">
    <property type="entry name" value="polyprenyl_synt"/>
    <property type="match status" value="1"/>
</dbReference>
<evidence type="ECO:0000256" key="2">
    <source>
        <dbReference type="ARBA" id="ARBA00006706"/>
    </source>
</evidence>
<dbReference type="SFLD" id="SFLDS00005">
    <property type="entry name" value="Isoprenoid_Synthase_Type_I"/>
    <property type="match status" value="1"/>
</dbReference>
<name>A0ABS4FY31_9BACL</name>
<sequence length="325" mass="36654">MKLVDIFGTLKRDIDFIERQLYKSIEGDDPLLSETSLHLLKAGGKRLRPVFVLLGAKFGEYDINKLQYIAVPLELIHSASLVHDDVIDDAALRRGKPTVKSKWDNKIAMYTGDYIYAKALMLVTELKNPDIHRILAKALVQMSIGEMEQIRDFYNTNQSVRNYLLRIRRKTALLIAISCQLGAIAAGVSKEHSRLLYQYGYNVGMAFQIRDDLLDLCGTEKAIGKPPGSDMRQGNITLPVIYTLQHSSNKEKLLAEIDTIRHQADGDKDTSKAIEYIVNGPGIKMAEALADQFINKALDALDQLPEMKTRTQLKEIAIFVNKRTY</sequence>
<proteinExistence type="inferred from homology"/>
<dbReference type="Proteomes" id="UP001519272">
    <property type="component" value="Unassembled WGS sequence"/>
</dbReference>
<keyword evidence="4" id="KW-0479">Metal-binding</keyword>
<evidence type="ECO:0000256" key="4">
    <source>
        <dbReference type="ARBA" id="ARBA00022723"/>
    </source>
</evidence>
<reference evidence="7 8" key="1">
    <citation type="submission" date="2021-03" db="EMBL/GenBank/DDBJ databases">
        <title>Genomic Encyclopedia of Type Strains, Phase IV (KMG-IV): sequencing the most valuable type-strain genomes for metagenomic binning, comparative biology and taxonomic classification.</title>
        <authorList>
            <person name="Goeker M."/>
        </authorList>
    </citation>
    <scope>NUCLEOTIDE SEQUENCE [LARGE SCALE GENOMIC DNA]</scope>
    <source>
        <strain evidence="7 8">DSM 14349</strain>
    </source>
</reference>
<dbReference type="PANTHER" id="PTHR12001">
    <property type="entry name" value="GERANYLGERANYL PYROPHOSPHATE SYNTHASE"/>
    <property type="match status" value="1"/>
</dbReference>
<dbReference type="EMBL" id="JAGGKG010000027">
    <property type="protein sequence ID" value="MBP1907488.1"/>
    <property type="molecule type" value="Genomic_DNA"/>
</dbReference>
<dbReference type="PANTHER" id="PTHR12001:SF69">
    <property type="entry name" value="ALL TRANS-POLYPRENYL-DIPHOSPHATE SYNTHASE PDSS1"/>
    <property type="match status" value="1"/>
</dbReference>
<gene>
    <name evidence="7" type="ORF">J2Z32_004163</name>
</gene>
<dbReference type="InterPro" id="IPR008949">
    <property type="entry name" value="Isoprenoid_synthase_dom_sf"/>
</dbReference>
<evidence type="ECO:0000256" key="3">
    <source>
        <dbReference type="ARBA" id="ARBA00022679"/>
    </source>
</evidence>
<keyword evidence="3 6" id="KW-0808">Transferase</keyword>
<comment type="similarity">
    <text evidence="2 6">Belongs to the FPP/GGPP synthase family.</text>
</comment>
<accession>A0ABS4FY31</accession>